<organism evidence="1 3">
    <name type="scientific">Mesotoga infera</name>
    <dbReference type="NCBI Taxonomy" id="1236046"/>
    <lineage>
        <taxon>Bacteria</taxon>
        <taxon>Thermotogati</taxon>
        <taxon>Thermotogota</taxon>
        <taxon>Thermotogae</taxon>
        <taxon>Kosmotogales</taxon>
        <taxon>Kosmotogaceae</taxon>
        <taxon>Mesotoga</taxon>
    </lineage>
</organism>
<evidence type="ECO:0000313" key="2">
    <source>
        <dbReference type="EMBL" id="KUK88669.1"/>
    </source>
</evidence>
<gene>
    <name evidence="1" type="ORF">XD86_0902</name>
    <name evidence="2" type="ORF">XE02_1214</name>
</gene>
<name>A0A101GYR6_9BACT</name>
<dbReference type="Proteomes" id="UP000054260">
    <property type="component" value="Unassembled WGS sequence"/>
</dbReference>
<dbReference type="EMBL" id="LGGW01000128">
    <property type="protein sequence ID" value="KUK88669.1"/>
    <property type="molecule type" value="Genomic_DNA"/>
</dbReference>
<accession>A0A101GYR6</accession>
<evidence type="ECO:0000313" key="3">
    <source>
        <dbReference type="Proteomes" id="UP000054260"/>
    </source>
</evidence>
<dbReference type="Proteomes" id="UP000055014">
    <property type="component" value="Unassembled WGS sequence"/>
</dbReference>
<reference evidence="1" key="1">
    <citation type="journal article" date="2015" name="MBio">
        <title>Genome-resolved metagenomic analysis reveals roles for candidate phyla and other microbial community members in biogeochemical transformations in oil reservoirs.</title>
        <authorList>
            <person name="Hu P."/>
            <person name="Tom L."/>
            <person name="Singh A."/>
            <person name="Thomas B.C."/>
            <person name="Baker B.J."/>
            <person name="Piceno Y.M."/>
            <person name="Andersen G.L."/>
            <person name="Banfield J.F."/>
        </authorList>
    </citation>
    <scope>NUCLEOTIDE SEQUENCE [LARGE SCALE GENOMIC DNA]</scope>
    <source>
        <strain evidence="1">46_47</strain>
        <strain evidence="2">46_70</strain>
    </source>
</reference>
<dbReference type="EMBL" id="LGGH01000129">
    <property type="protein sequence ID" value="KUK67099.1"/>
    <property type="molecule type" value="Genomic_DNA"/>
</dbReference>
<sequence length="344" mass="39282">MANARTDRRIVMINDIQNHLKEAASSEGFYSYYGKRKESLGRLSSGLRKNPVSSSMIEKVVKTIPGLKSLSYEEIEFSIDILRERDREPEERVQYVSSLSEASVADIAQLLFLIDPRNNPPVNGRIRKKIKSIDDYRKWLSTARSIGKYGIQDYIMLEAALLYEKPEVVERSGLADRISRVLHTNISELETLRNAVSTLSKSARGELGNLKFTHPYVKNALFSRRSRPVVVDGSNIVFSMSDHADLNRIDDLFLRMSSCRIALFPYRIIFDANIRFTLGGFQQENLNRLLSLPQVETYSPADDRIIFLARENDSAVISYDRFLDHGVADITIIRPEEIDESLRV</sequence>
<comment type="caution">
    <text evidence="1">The sequence shown here is derived from an EMBL/GenBank/DDBJ whole genome shotgun (WGS) entry which is preliminary data.</text>
</comment>
<dbReference type="PATRIC" id="fig|1236046.5.peg.1076"/>
<dbReference type="AlphaFoldDB" id="A0A101GYR6"/>
<evidence type="ECO:0000313" key="1">
    <source>
        <dbReference type="EMBL" id="KUK67099.1"/>
    </source>
</evidence>
<protein>
    <submittedName>
        <fullName evidence="1">Zc3h12a-like Ribonuclease domain protein</fullName>
    </submittedName>
</protein>
<evidence type="ECO:0000313" key="4">
    <source>
        <dbReference type="Proteomes" id="UP000055014"/>
    </source>
</evidence>
<reference evidence="3 4" key="2">
    <citation type="journal article" date="2015" name="MBio">
        <title>Genome-Resolved Metagenomic Analysis Reveals Roles for Candidate Phyla and Other Microbial Community Members in Biogeochemical Transformations in Oil Reservoirs.</title>
        <authorList>
            <person name="Hu P."/>
            <person name="Tom L."/>
            <person name="Singh A."/>
            <person name="Thomas B.C."/>
            <person name="Baker B.J."/>
            <person name="Piceno Y.M."/>
            <person name="Andersen G.L."/>
            <person name="Banfield J.F."/>
        </authorList>
    </citation>
    <scope>NUCLEOTIDE SEQUENCE [LARGE SCALE GENOMIC DNA]</scope>
</reference>
<proteinExistence type="predicted"/>